<evidence type="ECO:0000313" key="2">
    <source>
        <dbReference type="EnsemblFungi" id="EJT79684"/>
    </source>
</evidence>
<protein>
    <submittedName>
        <fullName evidence="1 2">Uncharacterized protein</fullName>
    </submittedName>
</protein>
<dbReference type="EnsemblFungi" id="EJT79684">
    <property type="protein sequence ID" value="EJT79684"/>
    <property type="gene ID" value="GGTG_04768"/>
</dbReference>
<dbReference type="eggNOG" id="ENOG502T26F">
    <property type="taxonomic scope" value="Eukaryota"/>
</dbReference>
<reference evidence="1" key="3">
    <citation type="submission" date="2010-09" db="EMBL/GenBank/DDBJ databases">
        <title>Annotation of Gaeumannomyces graminis var. tritici R3-111a-1.</title>
        <authorList>
            <consortium name="The Broad Institute Genome Sequencing Platform"/>
            <person name="Ma L.-J."/>
            <person name="Dead R."/>
            <person name="Young S.K."/>
            <person name="Zeng Q."/>
            <person name="Gargeya S."/>
            <person name="Fitzgerald M."/>
            <person name="Haas B."/>
            <person name="Abouelleil A."/>
            <person name="Alvarado L."/>
            <person name="Arachchi H.M."/>
            <person name="Berlin A."/>
            <person name="Brown A."/>
            <person name="Chapman S.B."/>
            <person name="Chen Z."/>
            <person name="Dunbar C."/>
            <person name="Freedman E."/>
            <person name="Gearin G."/>
            <person name="Gellesch M."/>
            <person name="Goldberg J."/>
            <person name="Griggs A."/>
            <person name="Gujja S."/>
            <person name="Heiman D."/>
            <person name="Howarth C."/>
            <person name="Larson L."/>
            <person name="Lui A."/>
            <person name="MacDonald P.J.P."/>
            <person name="Mehta T."/>
            <person name="Montmayeur A."/>
            <person name="Murphy C."/>
            <person name="Neiman D."/>
            <person name="Pearson M."/>
            <person name="Priest M."/>
            <person name="Roberts A."/>
            <person name="Saif S."/>
            <person name="Shea T."/>
            <person name="Shenoy N."/>
            <person name="Sisk P."/>
            <person name="Stolte C."/>
            <person name="Sykes S."/>
            <person name="Yandava C."/>
            <person name="Wortman J."/>
            <person name="Nusbaum C."/>
            <person name="Birren B."/>
        </authorList>
    </citation>
    <scope>NUCLEOTIDE SEQUENCE</scope>
    <source>
        <strain evidence="1">R3-111a-1</strain>
    </source>
</reference>
<dbReference type="OrthoDB" id="5199918at2759"/>
<gene>
    <name evidence="2" type="primary">20345226</name>
    <name evidence="1" type="ORF">GGTG_04768</name>
</gene>
<organism evidence="1">
    <name type="scientific">Gaeumannomyces tritici (strain R3-111a-1)</name>
    <name type="common">Wheat and barley take-all root rot fungus</name>
    <name type="synonym">Gaeumannomyces graminis var. tritici</name>
    <dbReference type="NCBI Taxonomy" id="644352"/>
    <lineage>
        <taxon>Eukaryota</taxon>
        <taxon>Fungi</taxon>
        <taxon>Dikarya</taxon>
        <taxon>Ascomycota</taxon>
        <taxon>Pezizomycotina</taxon>
        <taxon>Sordariomycetes</taxon>
        <taxon>Sordariomycetidae</taxon>
        <taxon>Magnaporthales</taxon>
        <taxon>Magnaporthaceae</taxon>
        <taxon>Gaeumannomyces</taxon>
    </lineage>
</organism>
<keyword evidence="3" id="KW-1185">Reference proteome</keyword>
<sequence>MDSRLSSLTARLQPPFHAISSRSFRVQTPWYSRNPSIITMSKVLKTELVHQVVKNGSNSVQLALATQTESYKRVYTSPETIKQFLADTQTAADKGLVAPEIKEIACVMPPHESQKDTRTHWTALFMVKVGDVSTGFMQHILHGRKD</sequence>
<evidence type="ECO:0000313" key="3">
    <source>
        <dbReference type="Proteomes" id="UP000006039"/>
    </source>
</evidence>
<reference evidence="3" key="1">
    <citation type="submission" date="2010-07" db="EMBL/GenBank/DDBJ databases">
        <title>The genome sequence of Gaeumannomyces graminis var. tritici strain R3-111a-1.</title>
        <authorList>
            <consortium name="The Broad Institute Genome Sequencing Platform"/>
            <person name="Ma L.-J."/>
            <person name="Dead R."/>
            <person name="Young S."/>
            <person name="Zeng Q."/>
            <person name="Koehrsen M."/>
            <person name="Alvarado L."/>
            <person name="Berlin A."/>
            <person name="Chapman S.B."/>
            <person name="Chen Z."/>
            <person name="Freedman E."/>
            <person name="Gellesch M."/>
            <person name="Goldberg J."/>
            <person name="Griggs A."/>
            <person name="Gujja S."/>
            <person name="Heilman E.R."/>
            <person name="Heiman D."/>
            <person name="Hepburn T."/>
            <person name="Howarth C."/>
            <person name="Jen D."/>
            <person name="Larson L."/>
            <person name="Mehta T."/>
            <person name="Neiman D."/>
            <person name="Pearson M."/>
            <person name="Roberts A."/>
            <person name="Saif S."/>
            <person name="Shea T."/>
            <person name="Shenoy N."/>
            <person name="Sisk P."/>
            <person name="Stolte C."/>
            <person name="Sykes S."/>
            <person name="Walk T."/>
            <person name="White J."/>
            <person name="Yandava C."/>
            <person name="Haas B."/>
            <person name="Nusbaum C."/>
            <person name="Birren B."/>
        </authorList>
    </citation>
    <scope>NUCLEOTIDE SEQUENCE [LARGE SCALE GENOMIC DNA]</scope>
    <source>
        <strain evidence="3">R3-111a-1</strain>
    </source>
</reference>
<reference evidence="1" key="2">
    <citation type="submission" date="2010-07" db="EMBL/GenBank/DDBJ databases">
        <authorList>
            <consortium name="The Broad Institute Genome Sequencing Platform"/>
            <consortium name="Broad Institute Genome Sequencing Center for Infectious Disease"/>
            <person name="Ma L.-J."/>
            <person name="Dead R."/>
            <person name="Young S."/>
            <person name="Zeng Q."/>
            <person name="Koehrsen M."/>
            <person name="Alvarado L."/>
            <person name="Berlin A."/>
            <person name="Chapman S.B."/>
            <person name="Chen Z."/>
            <person name="Freedman E."/>
            <person name="Gellesch M."/>
            <person name="Goldberg J."/>
            <person name="Griggs A."/>
            <person name="Gujja S."/>
            <person name="Heilman E.R."/>
            <person name="Heiman D."/>
            <person name="Hepburn T."/>
            <person name="Howarth C."/>
            <person name="Jen D."/>
            <person name="Larson L."/>
            <person name="Mehta T."/>
            <person name="Neiman D."/>
            <person name="Pearson M."/>
            <person name="Roberts A."/>
            <person name="Saif S."/>
            <person name="Shea T."/>
            <person name="Shenoy N."/>
            <person name="Sisk P."/>
            <person name="Stolte C."/>
            <person name="Sykes S."/>
            <person name="Walk T."/>
            <person name="White J."/>
            <person name="Yandava C."/>
            <person name="Haas B."/>
            <person name="Nusbaum C."/>
            <person name="Birren B."/>
        </authorList>
    </citation>
    <scope>NUCLEOTIDE SEQUENCE</scope>
    <source>
        <strain evidence="1">R3-111a-1</strain>
    </source>
</reference>
<reference evidence="2" key="5">
    <citation type="submission" date="2018-04" db="UniProtKB">
        <authorList>
            <consortium name="EnsemblFungi"/>
        </authorList>
    </citation>
    <scope>IDENTIFICATION</scope>
    <source>
        <strain evidence="2">R3-111a-1</strain>
    </source>
</reference>
<evidence type="ECO:0000313" key="1">
    <source>
        <dbReference type="EMBL" id="EJT79684.1"/>
    </source>
</evidence>
<dbReference type="HOGENOM" id="CLU_1777572_0_0_1"/>
<dbReference type="GeneID" id="20345226"/>
<proteinExistence type="predicted"/>
<dbReference type="AlphaFoldDB" id="J3NU17"/>
<dbReference type="Proteomes" id="UP000006039">
    <property type="component" value="Unassembled WGS sequence"/>
</dbReference>
<dbReference type="EMBL" id="GL385396">
    <property type="protein sequence ID" value="EJT79684.1"/>
    <property type="molecule type" value="Genomic_DNA"/>
</dbReference>
<dbReference type="RefSeq" id="XP_009220829.1">
    <property type="nucleotide sequence ID" value="XM_009222565.1"/>
</dbReference>
<name>J3NU17_GAET3</name>
<reference evidence="2" key="4">
    <citation type="journal article" date="2015" name="G3 (Bethesda)">
        <title>Genome sequences of three phytopathogenic species of the Magnaporthaceae family of fungi.</title>
        <authorList>
            <person name="Okagaki L.H."/>
            <person name="Nunes C.C."/>
            <person name="Sailsbery J."/>
            <person name="Clay B."/>
            <person name="Brown D."/>
            <person name="John T."/>
            <person name="Oh Y."/>
            <person name="Young N."/>
            <person name="Fitzgerald M."/>
            <person name="Haas B.J."/>
            <person name="Zeng Q."/>
            <person name="Young S."/>
            <person name="Adiconis X."/>
            <person name="Fan L."/>
            <person name="Levin J.Z."/>
            <person name="Mitchell T.K."/>
            <person name="Okubara P.A."/>
            <person name="Farman M.L."/>
            <person name="Kohn L.M."/>
            <person name="Birren B."/>
            <person name="Ma L.-J."/>
            <person name="Dean R.A."/>
        </authorList>
    </citation>
    <scope>NUCLEOTIDE SEQUENCE</scope>
    <source>
        <strain evidence="2">R3-111a-1</strain>
    </source>
</reference>
<dbReference type="VEuPathDB" id="FungiDB:GGTG_04768"/>
<accession>J3NU17</accession>